<organism evidence="1 2">
    <name type="scientific">Entomophthora muscae</name>
    <dbReference type="NCBI Taxonomy" id="34485"/>
    <lineage>
        <taxon>Eukaryota</taxon>
        <taxon>Fungi</taxon>
        <taxon>Fungi incertae sedis</taxon>
        <taxon>Zoopagomycota</taxon>
        <taxon>Entomophthoromycotina</taxon>
        <taxon>Entomophthoromycetes</taxon>
        <taxon>Entomophthorales</taxon>
        <taxon>Entomophthoraceae</taxon>
        <taxon>Entomophthora</taxon>
    </lineage>
</organism>
<reference evidence="1" key="1">
    <citation type="submission" date="2022-04" db="EMBL/GenBank/DDBJ databases">
        <title>Genome of the entomopathogenic fungus Entomophthora muscae.</title>
        <authorList>
            <person name="Elya C."/>
            <person name="Lovett B.R."/>
            <person name="Lee E."/>
            <person name="Macias A.M."/>
            <person name="Hajek A.E."/>
            <person name="De Bivort B.L."/>
            <person name="Kasson M.T."/>
            <person name="De Fine Licht H.H."/>
            <person name="Stajich J.E."/>
        </authorList>
    </citation>
    <scope>NUCLEOTIDE SEQUENCE</scope>
    <source>
        <strain evidence="1">Berkeley</strain>
    </source>
</reference>
<accession>A0ACC2TX21</accession>
<dbReference type="EMBL" id="QTSX02001843">
    <property type="protein sequence ID" value="KAJ9079204.1"/>
    <property type="molecule type" value="Genomic_DNA"/>
</dbReference>
<name>A0ACC2TX21_9FUNG</name>
<gene>
    <name evidence="1" type="ORF">DSO57_1037762</name>
</gene>
<evidence type="ECO:0000313" key="1">
    <source>
        <dbReference type="EMBL" id="KAJ9079204.1"/>
    </source>
</evidence>
<dbReference type="Proteomes" id="UP001165960">
    <property type="component" value="Unassembled WGS sequence"/>
</dbReference>
<protein>
    <submittedName>
        <fullName evidence="1">Uncharacterized protein</fullName>
    </submittedName>
</protein>
<comment type="caution">
    <text evidence="1">The sequence shown here is derived from an EMBL/GenBank/DDBJ whole genome shotgun (WGS) entry which is preliminary data.</text>
</comment>
<sequence length="345" mass="38732">MSGDSSTNSVYLIHKSVEYFVIGGFPFTLGDMIRYNKLETCHVGSTQSSKLAVYVEGIGLVLNIGTLYLISRQGLGSPDMYLALILAVCDICLVISKLGVYTYYASTSDFSIFSSVWFGQLDGLVMCLLISTSVLCIGYLAVLRCWAIFLKRKISNKLWLGVFLVQQSIVLLFLVATANSHEFKLAPFGRYFYPDPTSSNFFTCASILMFSSWVLFSIVSVNVAYPVICYTYILQINTAALCLYWRPCAIAQFHLKQKIAVILRILLLMIIYDLVMVPAFFIITKEFLQHRLRSVAQDSFLSFCLLGLVIVNPLTLIFLHQDIFNDVKSIIASLFPSSVSHQYPN</sequence>
<proteinExistence type="predicted"/>
<evidence type="ECO:0000313" key="2">
    <source>
        <dbReference type="Proteomes" id="UP001165960"/>
    </source>
</evidence>
<keyword evidence="2" id="KW-1185">Reference proteome</keyword>